<gene>
    <name evidence="2" type="ORF">UY02_C0052G0010</name>
</gene>
<evidence type="ECO:0000256" key="1">
    <source>
        <dbReference type="ARBA" id="ARBA00006479"/>
    </source>
</evidence>
<dbReference type="Gene3D" id="3.30.420.40">
    <property type="match status" value="2"/>
</dbReference>
<evidence type="ECO:0000313" key="2">
    <source>
        <dbReference type="EMBL" id="KKU75409.1"/>
    </source>
</evidence>
<evidence type="ECO:0000313" key="3">
    <source>
        <dbReference type="Proteomes" id="UP000034682"/>
    </source>
</evidence>
<dbReference type="GO" id="GO:0009384">
    <property type="term" value="F:N-acylmannosamine kinase activity"/>
    <property type="evidence" value="ECO:0007669"/>
    <property type="project" value="TreeGrafter"/>
</dbReference>
<reference evidence="2 3" key="1">
    <citation type="journal article" date="2015" name="Nature">
        <title>rRNA introns, odd ribosomes, and small enigmatic genomes across a large radiation of phyla.</title>
        <authorList>
            <person name="Brown C.T."/>
            <person name="Hug L.A."/>
            <person name="Thomas B.C."/>
            <person name="Sharon I."/>
            <person name="Castelle C.J."/>
            <person name="Singh A."/>
            <person name="Wilkins M.J."/>
            <person name="Williams K.H."/>
            <person name="Banfield J.F."/>
        </authorList>
    </citation>
    <scope>NUCLEOTIDE SEQUENCE [LARGE SCALE GENOMIC DNA]</scope>
</reference>
<dbReference type="AlphaFoldDB" id="A0A0G1T0W9"/>
<dbReference type="InterPro" id="IPR000600">
    <property type="entry name" value="ROK"/>
</dbReference>
<name>A0A0G1T0W9_9BACT</name>
<dbReference type="PANTHER" id="PTHR18964">
    <property type="entry name" value="ROK (REPRESSOR, ORF, KINASE) FAMILY"/>
    <property type="match status" value="1"/>
</dbReference>
<sequence length="275" mass="29531">MHGAYILFDIGGTKMRFTSSFDGKTFGEPKIIPTPKDFEDGMEIFCASARELSRGKKISAVAGGVAGTLDRARAVLVNSPNISGWVKKPLKEKLERDLGAPVYIENDTAVVGLGEAAVGAGKGFGIVVYVTVSTGVGGARIVGGKIDKSVFGFEAGHQIIDFHDSSGRLEGYISGAALERRSGKKPREITDEKIWDEEAQILAVGLHNSIAHWSPDIVVLGGSMVVKRPGISVDRVREYLQKIKTAYPEFPEIREATLGDVGGLWGALSFLNQRI</sequence>
<organism evidence="2 3">
    <name type="scientific">Candidatus Giovannonibacteria bacterium GW2011_GWB1_47_6b</name>
    <dbReference type="NCBI Taxonomy" id="1618655"/>
    <lineage>
        <taxon>Bacteria</taxon>
        <taxon>Candidatus Giovannoniibacteriota</taxon>
    </lineage>
</organism>
<protein>
    <recommendedName>
        <fullName evidence="4">ROK family protein</fullName>
    </recommendedName>
</protein>
<dbReference type="PANTHER" id="PTHR18964:SF149">
    <property type="entry name" value="BIFUNCTIONAL UDP-N-ACETYLGLUCOSAMINE 2-EPIMERASE_N-ACETYLMANNOSAMINE KINASE"/>
    <property type="match status" value="1"/>
</dbReference>
<dbReference type="Pfam" id="PF00480">
    <property type="entry name" value="ROK"/>
    <property type="match status" value="1"/>
</dbReference>
<dbReference type="CDD" id="cd23763">
    <property type="entry name" value="ASKHA_ATPase_ROK"/>
    <property type="match status" value="1"/>
</dbReference>
<dbReference type="EMBL" id="LCOK01000052">
    <property type="protein sequence ID" value="KKU75409.1"/>
    <property type="molecule type" value="Genomic_DNA"/>
</dbReference>
<comment type="caution">
    <text evidence="2">The sequence shown here is derived from an EMBL/GenBank/DDBJ whole genome shotgun (WGS) entry which is preliminary data.</text>
</comment>
<comment type="similarity">
    <text evidence="1">Belongs to the ROK (NagC/XylR) family.</text>
</comment>
<accession>A0A0G1T0W9</accession>
<evidence type="ECO:0008006" key="4">
    <source>
        <dbReference type="Google" id="ProtNLM"/>
    </source>
</evidence>
<dbReference type="SUPFAM" id="SSF53067">
    <property type="entry name" value="Actin-like ATPase domain"/>
    <property type="match status" value="1"/>
</dbReference>
<proteinExistence type="inferred from homology"/>
<dbReference type="InterPro" id="IPR043129">
    <property type="entry name" value="ATPase_NBD"/>
</dbReference>
<dbReference type="GO" id="GO:0008761">
    <property type="term" value="F:UDP-N-acetylglucosamine 2-epimerase activity"/>
    <property type="evidence" value="ECO:0007669"/>
    <property type="project" value="TreeGrafter"/>
</dbReference>
<dbReference type="Proteomes" id="UP000034682">
    <property type="component" value="Unassembled WGS sequence"/>
</dbReference>